<dbReference type="Gene3D" id="1.25.40.20">
    <property type="entry name" value="Ankyrin repeat-containing domain"/>
    <property type="match status" value="2"/>
</dbReference>
<feature type="repeat" description="ANK" evidence="1">
    <location>
        <begin position="504"/>
        <end position="536"/>
    </location>
</feature>
<dbReference type="AlphaFoldDB" id="A0A9P4Y989"/>
<dbReference type="InterPro" id="IPR002110">
    <property type="entry name" value="Ankyrin_rpt"/>
</dbReference>
<dbReference type="PANTHER" id="PTHR10039">
    <property type="entry name" value="AMELOGENIN"/>
    <property type="match status" value="1"/>
</dbReference>
<dbReference type="RefSeq" id="XP_040779710.1">
    <property type="nucleotide sequence ID" value="XM_040920175.1"/>
</dbReference>
<name>A0A9P4Y989_CRYP1</name>
<evidence type="ECO:0000313" key="3">
    <source>
        <dbReference type="Proteomes" id="UP000803844"/>
    </source>
</evidence>
<keyword evidence="1" id="KW-0040">ANK repeat</keyword>
<dbReference type="GeneID" id="63837304"/>
<dbReference type="PANTHER" id="PTHR10039:SF15">
    <property type="entry name" value="NACHT DOMAIN-CONTAINING PROTEIN"/>
    <property type="match status" value="1"/>
</dbReference>
<accession>A0A9P4Y989</accession>
<dbReference type="Pfam" id="PF00023">
    <property type="entry name" value="Ank"/>
    <property type="match status" value="1"/>
</dbReference>
<dbReference type="OrthoDB" id="448455at2759"/>
<proteinExistence type="predicted"/>
<dbReference type="Proteomes" id="UP000803844">
    <property type="component" value="Unassembled WGS sequence"/>
</dbReference>
<dbReference type="PROSITE" id="PS50088">
    <property type="entry name" value="ANK_REPEAT"/>
    <property type="match status" value="2"/>
</dbReference>
<sequence>MLIAETAQFKQVFFVIDALDERLDHGHAYALLSTLSATKASVLITSRDIGSISEFLTETGAEMLEVSAQPDDLREYLNYRFTEPQAYEFSVIVRKVARLQADIVEALLSKALGMFLLPRMHMDLLIDTVKNYPTENTIRQTIKEIDKLPSGLQNTYDEYTARILRGQSAEHAKDVLAWVIYAKRPCPIRIIQEAISLQRHGNRIDDRIDANDLLKNCIGLLAEEVSSDKAVKFVHPDMERYFRSPDNNIKIQECLPQGEERIAISCLRCLLLDKSLELEDSILWPYAADHWAFHVQNSHMEHHYLTQDFLSQSEKVSAAMMHIISQPSIIPQFEYDPTLNKAEFATICQHKIRSICLGWHAAAFFGLLGYLQNATPEDIESRDENGWTPLWWAILGRHDAVVKFLLQRGANVDVRSCTQDMPLVIWMFRVQRVFMRDRTIENIIFIDRGSLIYHGNVHTLPLELSFPNLMRNLWWKTWWITNEATALNLINKIPREELNATDQDGNTVLMTVASFWDWKAVSRLLDRGADVSLKNDLGQSAFRRGLTERRQRLSVRDVILQDQRRVRIGDDLILPCSTTLDQFSFGIIEQTVETMLVRLVPEDLNMDRAGCEEAFRLAIIYHHTRIVHELLELGADPNMIFWEDGLTPLGAACTPMTHIVFKVKNAIVTDQTVLDVGMSMVKEDKSAESYHERLTLIKLARVD</sequence>
<dbReference type="InterPro" id="IPR036770">
    <property type="entry name" value="Ankyrin_rpt-contain_sf"/>
</dbReference>
<gene>
    <name evidence="2" type="ORF">M406DRAFT_327167</name>
</gene>
<reference evidence="2" key="1">
    <citation type="journal article" date="2020" name="Phytopathology">
        <title>Genome sequence of the chestnut blight fungus Cryphonectria parasitica EP155: A fundamental resource for an archetypical invasive plant pathogen.</title>
        <authorList>
            <person name="Crouch J.A."/>
            <person name="Dawe A."/>
            <person name="Aerts A."/>
            <person name="Barry K."/>
            <person name="Churchill A.C.L."/>
            <person name="Grimwood J."/>
            <person name="Hillman B."/>
            <person name="Milgroom M.G."/>
            <person name="Pangilinan J."/>
            <person name="Smith M."/>
            <person name="Salamov A."/>
            <person name="Schmutz J."/>
            <person name="Yadav J."/>
            <person name="Grigoriev I.V."/>
            <person name="Nuss D."/>
        </authorList>
    </citation>
    <scope>NUCLEOTIDE SEQUENCE</scope>
    <source>
        <strain evidence="2">EP155</strain>
    </source>
</reference>
<keyword evidence="3" id="KW-1185">Reference proteome</keyword>
<comment type="caution">
    <text evidence="2">The sequence shown here is derived from an EMBL/GenBank/DDBJ whole genome shotgun (WGS) entry which is preliminary data.</text>
</comment>
<evidence type="ECO:0000313" key="2">
    <source>
        <dbReference type="EMBL" id="KAF3768749.1"/>
    </source>
</evidence>
<dbReference type="SUPFAM" id="SSF48403">
    <property type="entry name" value="Ankyrin repeat"/>
    <property type="match status" value="1"/>
</dbReference>
<dbReference type="SMART" id="SM00248">
    <property type="entry name" value="ANK"/>
    <property type="match status" value="3"/>
</dbReference>
<protein>
    <submittedName>
        <fullName evidence="2">Ankyrin</fullName>
    </submittedName>
</protein>
<dbReference type="PROSITE" id="PS50297">
    <property type="entry name" value="ANK_REP_REGION"/>
    <property type="match status" value="1"/>
</dbReference>
<organism evidence="2 3">
    <name type="scientific">Cryphonectria parasitica (strain ATCC 38755 / EP155)</name>
    <dbReference type="NCBI Taxonomy" id="660469"/>
    <lineage>
        <taxon>Eukaryota</taxon>
        <taxon>Fungi</taxon>
        <taxon>Dikarya</taxon>
        <taxon>Ascomycota</taxon>
        <taxon>Pezizomycotina</taxon>
        <taxon>Sordariomycetes</taxon>
        <taxon>Sordariomycetidae</taxon>
        <taxon>Diaporthales</taxon>
        <taxon>Cryphonectriaceae</taxon>
        <taxon>Cryphonectria-Endothia species complex</taxon>
        <taxon>Cryphonectria</taxon>
    </lineage>
</organism>
<feature type="repeat" description="ANK" evidence="1">
    <location>
        <begin position="385"/>
        <end position="417"/>
    </location>
</feature>
<dbReference type="EMBL" id="MU032345">
    <property type="protein sequence ID" value="KAF3768749.1"/>
    <property type="molecule type" value="Genomic_DNA"/>
</dbReference>
<evidence type="ECO:0000256" key="1">
    <source>
        <dbReference type="PROSITE-ProRule" id="PRU00023"/>
    </source>
</evidence>